<protein>
    <recommendedName>
        <fullName evidence="9">Cytochrome P450</fullName>
    </recommendedName>
</protein>
<keyword evidence="5" id="KW-0560">Oxidoreductase</keyword>
<keyword evidence="8" id="KW-1185">Reference proteome</keyword>
<dbReference type="Proteomes" id="UP001305779">
    <property type="component" value="Unassembled WGS sequence"/>
</dbReference>
<sequence>MDGGGEVKVFFSSSSPASTHPIPYISLLALVDVRTAGSRMAMDQSFTGLLLAYKWHVLVGAIATYVASICIYRRYFHPLARIPGPFLPAVTKLYQTTYHSRFYLQIEKLHQQYGPIVRITPEEVHIAADPDSYDRIYHVGSKYSKSPNFYNALCAPYSSFGALSNEVHRLRRGATNPMFSRQKVLDLESIVQEKAGKVCRSMQMGIDSGQPVNLHQIFRAVSVDVASEYAFDRCYNFLEADDSGAKFCEMARGIGPALYMFQQFPSFQSLALKTPPWMAPYLSQPLGYVTGLQMECVRQVEDLQDRMARNEVVGRQTIFSTLLSPEDKPDGYVVPTPWQIKDEAYSMLVAAADTTGNAMTVAAFNVLYNQSIYRRLVVELEANFPDPTKELSFVALEKLPYLTGVIKEGLRLSFGVMSRLPRVVPSPGATFYDHFLPAGTAISMSGWMMHRDPEVFPDPMTFDPERWMKGPEEFRRLDRNMVPFGRGSRQCVGMPLAYAELYITLGTLFRRFPRGLAVYKTTQETMQDYEDYFSSYHPYSKRDKWFRAYVPTKS</sequence>
<comment type="cofactor">
    <cofactor evidence="1">
        <name>heme</name>
        <dbReference type="ChEBI" id="CHEBI:30413"/>
    </cofactor>
</comment>
<keyword evidence="6" id="KW-0472">Membrane</keyword>
<dbReference type="SUPFAM" id="SSF48264">
    <property type="entry name" value="Cytochrome P450"/>
    <property type="match status" value="1"/>
</dbReference>
<keyword evidence="5" id="KW-0503">Monooxygenase</keyword>
<dbReference type="InterPro" id="IPR001128">
    <property type="entry name" value="Cyt_P450"/>
</dbReference>
<comment type="similarity">
    <text evidence="2 5">Belongs to the cytochrome P450 family.</text>
</comment>
<evidence type="ECO:0000313" key="7">
    <source>
        <dbReference type="EMBL" id="KAK4506293.1"/>
    </source>
</evidence>
<keyword evidence="6" id="KW-1133">Transmembrane helix</keyword>
<dbReference type="Pfam" id="PF00067">
    <property type="entry name" value="p450"/>
    <property type="match status" value="1"/>
</dbReference>
<dbReference type="PRINTS" id="PR00385">
    <property type="entry name" value="P450"/>
</dbReference>
<dbReference type="CDD" id="cd11062">
    <property type="entry name" value="CYP58-like"/>
    <property type="match status" value="1"/>
</dbReference>
<proteinExistence type="inferred from homology"/>
<accession>A0ABR0EYX2</accession>
<organism evidence="7 8">
    <name type="scientific">Zasmidium cellare</name>
    <name type="common">Wine cellar mold</name>
    <name type="synonym">Racodium cellare</name>
    <dbReference type="NCBI Taxonomy" id="395010"/>
    <lineage>
        <taxon>Eukaryota</taxon>
        <taxon>Fungi</taxon>
        <taxon>Dikarya</taxon>
        <taxon>Ascomycota</taxon>
        <taxon>Pezizomycotina</taxon>
        <taxon>Dothideomycetes</taxon>
        <taxon>Dothideomycetidae</taxon>
        <taxon>Mycosphaerellales</taxon>
        <taxon>Mycosphaerellaceae</taxon>
        <taxon>Zasmidium</taxon>
    </lineage>
</organism>
<keyword evidence="4 5" id="KW-0408">Iron</keyword>
<gene>
    <name evidence="7" type="ORF">PRZ48_000023</name>
</gene>
<dbReference type="InterPro" id="IPR017972">
    <property type="entry name" value="Cyt_P450_CS"/>
</dbReference>
<dbReference type="InterPro" id="IPR002403">
    <property type="entry name" value="Cyt_P450_E_grp-IV"/>
</dbReference>
<evidence type="ECO:0000256" key="5">
    <source>
        <dbReference type="RuleBase" id="RU000461"/>
    </source>
</evidence>
<dbReference type="PANTHER" id="PTHR24305">
    <property type="entry name" value="CYTOCHROME P450"/>
    <property type="match status" value="1"/>
</dbReference>
<keyword evidence="6" id="KW-0812">Transmembrane</keyword>
<evidence type="ECO:0008006" key="9">
    <source>
        <dbReference type="Google" id="ProtNLM"/>
    </source>
</evidence>
<keyword evidence="3 5" id="KW-0479">Metal-binding</keyword>
<reference evidence="7 8" key="1">
    <citation type="journal article" date="2023" name="G3 (Bethesda)">
        <title>A chromosome-level genome assembly of Zasmidium syzygii isolated from banana leaves.</title>
        <authorList>
            <person name="van Westerhoven A.C."/>
            <person name="Mehrabi R."/>
            <person name="Talebi R."/>
            <person name="Steentjes M.B.F."/>
            <person name="Corcolon B."/>
            <person name="Chong P.A."/>
            <person name="Kema G.H.J."/>
            <person name="Seidl M.F."/>
        </authorList>
    </citation>
    <scope>NUCLEOTIDE SEQUENCE [LARGE SCALE GENOMIC DNA]</scope>
    <source>
        <strain evidence="7 8">P124</strain>
    </source>
</reference>
<evidence type="ECO:0000256" key="4">
    <source>
        <dbReference type="ARBA" id="ARBA00023004"/>
    </source>
</evidence>
<dbReference type="InterPro" id="IPR050121">
    <property type="entry name" value="Cytochrome_P450_monoxygenase"/>
</dbReference>
<dbReference type="PANTHER" id="PTHR24305:SF152">
    <property type="entry name" value="P450, PUTATIVE (EUROFUNG)-RELATED"/>
    <property type="match status" value="1"/>
</dbReference>
<evidence type="ECO:0000256" key="3">
    <source>
        <dbReference type="ARBA" id="ARBA00022723"/>
    </source>
</evidence>
<feature type="transmembrane region" description="Helical" evidence="6">
    <location>
        <begin position="52"/>
        <end position="72"/>
    </location>
</feature>
<evidence type="ECO:0000256" key="6">
    <source>
        <dbReference type="SAM" id="Phobius"/>
    </source>
</evidence>
<dbReference type="InterPro" id="IPR036396">
    <property type="entry name" value="Cyt_P450_sf"/>
</dbReference>
<keyword evidence="5" id="KW-0349">Heme</keyword>
<name>A0ABR0EYX2_ZASCE</name>
<dbReference type="PRINTS" id="PR00465">
    <property type="entry name" value="EP450IV"/>
</dbReference>
<dbReference type="Gene3D" id="1.10.630.10">
    <property type="entry name" value="Cytochrome P450"/>
    <property type="match status" value="1"/>
</dbReference>
<dbReference type="PROSITE" id="PS00086">
    <property type="entry name" value="CYTOCHROME_P450"/>
    <property type="match status" value="1"/>
</dbReference>
<dbReference type="EMBL" id="JAXOVC010000001">
    <property type="protein sequence ID" value="KAK4506293.1"/>
    <property type="molecule type" value="Genomic_DNA"/>
</dbReference>
<evidence type="ECO:0000313" key="8">
    <source>
        <dbReference type="Proteomes" id="UP001305779"/>
    </source>
</evidence>
<evidence type="ECO:0000256" key="1">
    <source>
        <dbReference type="ARBA" id="ARBA00001971"/>
    </source>
</evidence>
<evidence type="ECO:0000256" key="2">
    <source>
        <dbReference type="ARBA" id="ARBA00010617"/>
    </source>
</evidence>
<comment type="caution">
    <text evidence="7">The sequence shown here is derived from an EMBL/GenBank/DDBJ whole genome shotgun (WGS) entry which is preliminary data.</text>
</comment>